<dbReference type="EMBL" id="CADEAL010003947">
    <property type="protein sequence ID" value="CAB1447455.1"/>
    <property type="molecule type" value="Genomic_DNA"/>
</dbReference>
<feature type="domain" description="Sleeping Beauty transposase HTH" evidence="3">
    <location>
        <begin position="133"/>
        <end position="183"/>
    </location>
</feature>
<comment type="caution">
    <text evidence="4">The sequence shown here is derived from an EMBL/GenBank/DDBJ whole genome shotgun (WGS) entry which is preliminary data.</text>
</comment>
<feature type="region of interest" description="Disordered" evidence="1">
    <location>
        <begin position="38"/>
        <end position="59"/>
    </location>
</feature>
<dbReference type="GO" id="GO:0005789">
    <property type="term" value="C:endoplasmic reticulum membrane"/>
    <property type="evidence" value="ECO:0007669"/>
    <property type="project" value="TreeGrafter"/>
</dbReference>
<gene>
    <name evidence="4" type="ORF">PLEPLA_LOCUS35146</name>
</gene>
<dbReference type="InterPro" id="IPR036388">
    <property type="entry name" value="WH-like_DNA-bd_sf"/>
</dbReference>
<evidence type="ECO:0000256" key="2">
    <source>
        <dbReference type="SAM" id="Phobius"/>
    </source>
</evidence>
<dbReference type="Proteomes" id="UP001153269">
    <property type="component" value="Unassembled WGS sequence"/>
</dbReference>
<dbReference type="GO" id="GO:0051267">
    <property type="term" value="F:CP2 mannose-ethanolamine phosphotransferase activity"/>
    <property type="evidence" value="ECO:0007669"/>
    <property type="project" value="TreeGrafter"/>
</dbReference>
<dbReference type="PANTHER" id="PTHR23072:SF0">
    <property type="entry name" value="GPI ETHANOLAMINE PHOSPHATE TRANSFERASE 2"/>
    <property type="match status" value="1"/>
</dbReference>
<keyword evidence="2" id="KW-0812">Transmembrane</keyword>
<protein>
    <recommendedName>
        <fullName evidence="3">Sleeping Beauty transposase HTH domain-containing protein</fullName>
    </recommendedName>
</protein>
<organism evidence="4 5">
    <name type="scientific">Pleuronectes platessa</name>
    <name type="common">European plaice</name>
    <dbReference type="NCBI Taxonomy" id="8262"/>
    <lineage>
        <taxon>Eukaryota</taxon>
        <taxon>Metazoa</taxon>
        <taxon>Chordata</taxon>
        <taxon>Craniata</taxon>
        <taxon>Vertebrata</taxon>
        <taxon>Euteleostomi</taxon>
        <taxon>Actinopterygii</taxon>
        <taxon>Neopterygii</taxon>
        <taxon>Teleostei</taxon>
        <taxon>Neoteleostei</taxon>
        <taxon>Acanthomorphata</taxon>
        <taxon>Carangaria</taxon>
        <taxon>Pleuronectiformes</taxon>
        <taxon>Pleuronectoidei</taxon>
        <taxon>Pleuronectidae</taxon>
        <taxon>Pleuronectes</taxon>
    </lineage>
</organism>
<dbReference type="GO" id="GO:0006506">
    <property type="term" value="P:GPI anchor biosynthetic process"/>
    <property type="evidence" value="ECO:0007669"/>
    <property type="project" value="InterPro"/>
</dbReference>
<feature type="transmembrane region" description="Helical" evidence="2">
    <location>
        <begin position="7"/>
        <end position="28"/>
    </location>
</feature>
<dbReference type="InterPro" id="IPR009057">
    <property type="entry name" value="Homeodomain-like_sf"/>
</dbReference>
<dbReference type="PANTHER" id="PTHR23072">
    <property type="entry name" value="PHOSPHATIDYLINOSITOL GLYCAN-RELATED"/>
    <property type="match status" value="1"/>
</dbReference>
<evidence type="ECO:0000313" key="5">
    <source>
        <dbReference type="Proteomes" id="UP001153269"/>
    </source>
</evidence>
<dbReference type="Pfam" id="PF25787">
    <property type="entry name" value="HTH_SB"/>
    <property type="match status" value="1"/>
</dbReference>
<name>A0A9N7V7X4_PLEPL</name>
<dbReference type="InterPro" id="IPR057667">
    <property type="entry name" value="HTH_SB"/>
</dbReference>
<keyword evidence="2" id="KW-0472">Membrane</keyword>
<dbReference type="AlphaFoldDB" id="A0A9N7V7X4"/>
<accession>A0A9N7V7X4</accession>
<keyword evidence="2" id="KW-1133">Transmembrane helix</keyword>
<evidence type="ECO:0000313" key="4">
    <source>
        <dbReference type="EMBL" id="CAB1447455.1"/>
    </source>
</evidence>
<dbReference type="SUPFAM" id="SSF46689">
    <property type="entry name" value="Homeodomain-like"/>
    <property type="match status" value="1"/>
</dbReference>
<reference evidence="4" key="1">
    <citation type="submission" date="2020-03" db="EMBL/GenBank/DDBJ databases">
        <authorList>
            <person name="Weist P."/>
        </authorList>
    </citation>
    <scope>NUCLEOTIDE SEQUENCE</scope>
</reference>
<evidence type="ECO:0000256" key="1">
    <source>
        <dbReference type="SAM" id="MobiDB-lite"/>
    </source>
</evidence>
<keyword evidence="5" id="KW-1185">Reference proteome</keyword>
<dbReference type="Gene3D" id="1.10.10.10">
    <property type="entry name" value="Winged helix-like DNA-binding domain superfamily/Winged helix DNA-binding domain"/>
    <property type="match status" value="1"/>
</dbReference>
<sequence>MKVRSSVFASFILIFEVIGIALFLRGFFPVPVKSSLSSKNKLSDLPAEPLSGSSPNSSRLPQPLFKRVVIMLVDALREDFVFGPNGPIYMPYTRHVVERSSSHSFVAKAKPPTVTMPRIKRTVWIELLTLCIMKTKELTKQVRDKVVEKYEAGLGYKKISRALNISLSTIKSIIRKWKEYGTTANLPRGGRPPKLKSRTRRN</sequence>
<proteinExistence type="predicted"/>
<dbReference type="InterPro" id="IPR039527">
    <property type="entry name" value="PIGG/GPI7"/>
</dbReference>
<evidence type="ECO:0000259" key="3">
    <source>
        <dbReference type="Pfam" id="PF25787"/>
    </source>
</evidence>